<sequence length="115" mass="13640">MDNDPQGVNEFSTNINIDDKLMTNFQPFKGFEYQDSIPLNGFEGQDNIPFNDKWRQEEPDDIEFENQNSENEDSDFMIDEYNLIEDVEVDMEDFNLNIVTIGKNRNDRTMLCFDY</sequence>
<dbReference type="EMBL" id="NBSK02000001">
    <property type="protein sequence ID" value="KAJ0224892.1"/>
    <property type="molecule type" value="Genomic_DNA"/>
</dbReference>
<keyword evidence="2" id="KW-1185">Reference proteome</keyword>
<gene>
    <name evidence="1" type="ORF">LSAT_V11C100024450</name>
</gene>
<accession>A0A9R1WLE7</accession>
<evidence type="ECO:0000313" key="2">
    <source>
        <dbReference type="Proteomes" id="UP000235145"/>
    </source>
</evidence>
<comment type="caution">
    <text evidence="1">The sequence shown here is derived from an EMBL/GenBank/DDBJ whole genome shotgun (WGS) entry which is preliminary data.</text>
</comment>
<organism evidence="1 2">
    <name type="scientific">Lactuca sativa</name>
    <name type="common">Garden lettuce</name>
    <dbReference type="NCBI Taxonomy" id="4236"/>
    <lineage>
        <taxon>Eukaryota</taxon>
        <taxon>Viridiplantae</taxon>
        <taxon>Streptophyta</taxon>
        <taxon>Embryophyta</taxon>
        <taxon>Tracheophyta</taxon>
        <taxon>Spermatophyta</taxon>
        <taxon>Magnoliopsida</taxon>
        <taxon>eudicotyledons</taxon>
        <taxon>Gunneridae</taxon>
        <taxon>Pentapetalae</taxon>
        <taxon>asterids</taxon>
        <taxon>campanulids</taxon>
        <taxon>Asterales</taxon>
        <taxon>Asteraceae</taxon>
        <taxon>Cichorioideae</taxon>
        <taxon>Cichorieae</taxon>
        <taxon>Lactucinae</taxon>
        <taxon>Lactuca</taxon>
    </lineage>
</organism>
<dbReference type="AlphaFoldDB" id="A0A9R1WLE7"/>
<evidence type="ECO:0000313" key="1">
    <source>
        <dbReference type="EMBL" id="KAJ0224892.1"/>
    </source>
</evidence>
<dbReference type="Proteomes" id="UP000235145">
    <property type="component" value="Unassembled WGS sequence"/>
</dbReference>
<protein>
    <submittedName>
        <fullName evidence="1">Uncharacterized protein</fullName>
    </submittedName>
</protein>
<reference evidence="1 2" key="1">
    <citation type="journal article" date="2017" name="Nat. Commun.">
        <title>Genome assembly with in vitro proximity ligation data and whole-genome triplication in lettuce.</title>
        <authorList>
            <person name="Reyes-Chin-Wo S."/>
            <person name="Wang Z."/>
            <person name="Yang X."/>
            <person name="Kozik A."/>
            <person name="Arikit S."/>
            <person name="Song C."/>
            <person name="Xia L."/>
            <person name="Froenicke L."/>
            <person name="Lavelle D.O."/>
            <person name="Truco M.J."/>
            <person name="Xia R."/>
            <person name="Zhu S."/>
            <person name="Xu C."/>
            <person name="Xu H."/>
            <person name="Xu X."/>
            <person name="Cox K."/>
            <person name="Korf I."/>
            <person name="Meyers B.C."/>
            <person name="Michelmore R.W."/>
        </authorList>
    </citation>
    <scope>NUCLEOTIDE SEQUENCE [LARGE SCALE GENOMIC DNA]</scope>
    <source>
        <strain evidence="2">cv. Salinas</strain>
        <tissue evidence="1">Seedlings</tissue>
    </source>
</reference>
<name>A0A9R1WLE7_LACSA</name>
<proteinExistence type="predicted"/>